<dbReference type="EnsemblMetazoa" id="GAUT034648-RA">
    <property type="protein sequence ID" value="GAUT034648-PA"/>
    <property type="gene ID" value="GAUT034648"/>
</dbReference>
<keyword evidence="2" id="KW-1185">Reference proteome</keyword>
<proteinExistence type="predicted"/>
<accession>A0A1A9VED6</accession>
<dbReference type="VEuPathDB" id="VectorBase:GAUT034648"/>
<sequence length="110" mass="12899">MKRQEEKKKEEEEKKNCNEAKNQRLKYFDKSQTLNQIYREAKRINKSRVQYTQLEHYYAAIDDNANSSKHLFLYEVYLNSLTSTCQVCAKGMSSIVAISPTRTLSSIHIT</sequence>
<evidence type="ECO:0000313" key="2">
    <source>
        <dbReference type="Proteomes" id="UP000078200"/>
    </source>
</evidence>
<reference evidence="1" key="1">
    <citation type="submission" date="2020-05" db="UniProtKB">
        <authorList>
            <consortium name="EnsemblMetazoa"/>
        </authorList>
    </citation>
    <scope>IDENTIFICATION</scope>
    <source>
        <strain evidence="1">TTRI</strain>
    </source>
</reference>
<dbReference type="AlphaFoldDB" id="A0A1A9VED6"/>
<name>A0A1A9VED6_GLOAU</name>
<organism evidence="1 2">
    <name type="scientific">Glossina austeni</name>
    <name type="common">Savannah tsetse fly</name>
    <dbReference type="NCBI Taxonomy" id="7395"/>
    <lineage>
        <taxon>Eukaryota</taxon>
        <taxon>Metazoa</taxon>
        <taxon>Ecdysozoa</taxon>
        <taxon>Arthropoda</taxon>
        <taxon>Hexapoda</taxon>
        <taxon>Insecta</taxon>
        <taxon>Pterygota</taxon>
        <taxon>Neoptera</taxon>
        <taxon>Endopterygota</taxon>
        <taxon>Diptera</taxon>
        <taxon>Brachycera</taxon>
        <taxon>Muscomorpha</taxon>
        <taxon>Hippoboscoidea</taxon>
        <taxon>Glossinidae</taxon>
        <taxon>Glossina</taxon>
    </lineage>
</organism>
<evidence type="ECO:0000313" key="1">
    <source>
        <dbReference type="EnsemblMetazoa" id="GAUT034648-PA"/>
    </source>
</evidence>
<dbReference type="Proteomes" id="UP000078200">
    <property type="component" value="Unassembled WGS sequence"/>
</dbReference>
<protein>
    <submittedName>
        <fullName evidence="1">Uncharacterized protein</fullName>
    </submittedName>
</protein>